<feature type="active site" description="Proton donor" evidence="6">
    <location>
        <position position="199"/>
    </location>
</feature>
<dbReference type="CDD" id="cd09008">
    <property type="entry name" value="MTAN"/>
    <property type="match status" value="1"/>
</dbReference>
<dbReference type="Gene3D" id="3.40.50.1580">
    <property type="entry name" value="Nucleoside phosphorylase domain"/>
    <property type="match status" value="1"/>
</dbReference>
<feature type="active site" description="Proton acceptor" evidence="6">
    <location>
        <position position="13"/>
    </location>
</feature>
<evidence type="ECO:0000256" key="4">
    <source>
        <dbReference type="ARBA" id="ARBA00023167"/>
    </source>
</evidence>
<feature type="binding site" evidence="6">
    <location>
        <position position="154"/>
    </location>
    <ligand>
        <name>substrate</name>
    </ligand>
</feature>
<dbReference type="InterPro" id="IPR010049">
    <property type="entry name" value="MTA_SAH_Nsdase"/>
</dbReference>
<dbReference type="PANTHER" id="PTHR46832:SF1">
    <property type="entry name" value="5'-METHYLTHIOADENOSINE_S-ADENOSYLHOMOCYSTEINE NUCLEOSIDASE"/>
    <property type="match status" value="1"/>
</dbReference>
<dbReference type="PANTHER" id="PTHR46832">
    <property type="entry name" value="5'-METHYLTHIOADENOSINE/S-ADENOSYLHOMOCYSTEINE NUCLEOSIDASE"/>
    <property type="match status" value="1"/>
</dbReference>
<comment type="similarity">
    <text evidence="6">Belongs to the PNP/UDP phosphorylase family. MtnN subfamily.</text>
</comment>
<dbReference type="GO" id="GO:0008782">
    <property type="term" value="F:adenosylhomocysteine nucleosidase activity"/>
    <property type="evidence" value="ECO:0007669"/>
    <property type="project" value="UniProtKB-UniRule"/>
</dbReference>
<dbReference type="NCBIfam" id="NF004079">
    <property type="entry name" value="PRK05584.1"/>
    <property type="match status" value="1"/>
</dbReference>
<comment type="catalytic activity">
    <reaction evidence="6">
        <text>S-adenosyl-L-homocysteine + H2O = S-(5-deoxy-D-ribos-5-yl)-L-homocysteine + adenine</text>
        <dbReference type="Rhea" id="RHEA:17805"/>
        <dbReference type="ChEBI" id="CHEBI:15377"/>
        <dbReference type="ChEBI" id="CHEBI:16708"/>
        <dbReference type="ChEBI" id="CHEBI:57856"/>
        <dbReference type="ChEBI" id="CHEBI:58195"/>
        <dbReference type="EC" id="3.2.2.9"/>
    </reaction>
</comment>
<dbReference type="AlphaFoldDB" id="A0AB74U8S7"/>
<keyword evidence="8" id="KW-0326">Glycosidase</keyword>
<keyword evidence="2 6" id="KW-0028">Amino-acid biosynthesis</keyword>
<proteinExistence type="inferred from homology"/>
<dbReference type="RefSeq" id="WP_353978942.1">
    <property type="nucleotide sequence ID" value="NZ_CP159578.1"/>
</dbReference>
<protein>
    <recommendedName>
        <fullName evidence="6">5'-methylthioadenosine/S-adenosylhomocysteine nucleosidase</fullName>
        <shortName evidence="6">MTA/SAH nucleosidase</shortName>
        <shortName evidence="6">MTAN</shortName>
        <ecNumber evidence="6">3.2.2.9</ecNumber>
    </recommendedName>
    <alternativeName>
        <fullName evidence="6">5'-deoxyadenosine nucleosidase</fullName>
        <shortName evidence="6">DOA nucleosidase</shortName>
        <shortName evidence="6">dAdo nucleosidase</shortName>
    </alternativeName>
    <alternativeName>
        <fullName evidence="6">5'-methylthioadenosine nucleosidase</fullName>
        <shortName evidence="6">MTA nucleosidase</shortName>
    </alternativeName>
    <alternativeName>
        <fullName evidence="6">S-adenosylhomocysteine nucleosidase</fullName>
        <shortName evidence="6">AdoHcy nucleosidase</shortName>
        <shortName evidence="6">SAH nucleosidase</shortName>
        <shortName evidence="6">SRH nucleosidase</shortName>
    </alternativeName>
</protein>
<sequence length="234" mass="24825">MQTIGLIGAMEQEVTLLASQLEDARVERHAGATFHCGRRHGVEIVLLQSGIGKVNAAVGTTQMMTRFRPDAVINTGSAGGFGAELEVGDVVISSEVRHHDVDVTAFGYALGQVPGMPASFAPAPELVSAARASIENLGELRVFEGLICTGDSFMSDPARVEGLRAHFPEMLAIEMEAAAIAQTCHLFDCPFVVIRALSDIAGKSSHLSFDAFLERAATHSARMVDAIVARLATH</sequence>
<evidence type="ECO:0000256" key="5">
    <source>
        <dbReference type="ARBA" id="ARBA00050313"/>
    </source>
</evidence>
<dbReference type="EMBL" id="CP159578">
    <property type="protein sequence ID" value="XCJ77909.1"/>
    <property type="molecule type" value="Genomic_DNA"/>
</dbReference>
<dbReference type="InterPro" id="IPR000845">
    <property type="entry name" value="Nucleoside_phosphorylase_d"/>
</dbReference>
<feature type="domain" description="Nucleoside phosphorylase" evidence="7">
    <location>
        <begin position="3"/>
        <end position="229"/>
    </location>
</feature>
<gene>
    <name evidence="6 8" type="primary">mtnN</name>
    <name evidence="8" type="ORF">ABV408_10650</name>
</gene>
<evidence type="ECO:0000259" key="7">
    <source>
        <dbReference type="Pfam" id="PF01048"/>
    </source>
</evidence>
<dbReference type="Pfam" id="PF01048">
    <property type="entry name" value="PNP_UDP_1"/>
    <property type="match status" value="1"/>
</dbReference>
<dbReference type="SUPFAM" id="SSF53167">
    <property type="entry name" value="Purine and uridine phosphorylases"/>
    <property type="match status" value="1"/>
</dbReference>
<dbReference type="InterPro" id="IPR035994">
    <property type="entry name" value="Nucleoside_phosphorylase_sf"/>
</dbReference>
<dbReference type="GO" id="GO:0009164">
    <property type="term" value="P:nucleoside catabolic process"/>
    <property type="evidence" value="ECO:0007669"/>
    <property type="project" value="InterPro"/>
</dbReference>
<feature type="binding site" evidence="6">
    <location>
        <position position="79"/>
    </location>
    <ligand>
        <name>substrate</name>
    </ligand>
</feature>
<keyword evidence="4 6" id="KW-0486">Methionine biosynthesis</keyword>
<evidence type="ECO:0000256" key="6">
    <source>
        <dbReference type="HAMAP-Rule" id="MF_01684"/>
    </source>
</evidence>
<dbReference type="GO" id="GO:0019509">
    <property type="term" value="P:L-methionine salvage from methylthioadenosine"/>
    <property type="evidence" value="ECO:0007669"/>
    <property type="project" value="UniProtKB-UniRule"/>
</dbReference>
<dbReference type="FunFam" id="3.40.50.1580:FF:000001">
    <property type="entry name" value="MTA/SAH nucleosidase family protein"/>
    <property type="match status" value="1"/>
</dbReference>
<dbReference type="HAMAP" id="MF_01684">
    <property type="entry name" value="Salvage_MtnN"/>
    <property type="match status" value="1"/>
</dbReference>
<dbReference type="EC" id="3.2.2.9" evidence="6"/>
<comment type="pathway">
    <text evidence="1 6">Amino-acid biosynthesis; L-methionine biosynthesis via salvage pathway; S-methyl-5-thio-alpha-D-ribose 1-phosphate from S-methyl-5'-thioadenosine (hydrolase route): step 1/2.</text>
</comment>
<dbReference type="GO" id="GO:0019284">
    <property type="term" value="P:L-methionine salvage from S-adenosylmethionine"/>
    <property type="evidence" value="ECO:0007669"/>
    <property type="project" value="TreeGrafter"/>
</dbReference>
<dbReference type="GO" id="GO:0008930">
    <property type="term" value="F:methylthioadenosine nucleosidase activity"/>
    <property type="evidence" value="ECO:0007669"/>
    <property type="project" value="UniProtKB-UniRule"/>
</dbReference>
<comment type="catalytic activity">
    <reaction evidence="5">
        <text>5'-deoxyadenosine + H2O = 5-deoxy-D-ribose + adenine</text>
        <dbReference type="Rhea" id="RHEA:29859"/>
        <dbReference type="ChEBI" id="CHEBI:15377"/>
        <dbReference type="ChEBI" id="CHEBI:16708"/>
        <dbReference type="ChEBI" id="CHEBI:17319"/>
        <dbReference type="ChEBI" id="CHEBI:149540"/>
        <dbReference type="EC" id="3.2.2.9"/>
    </reaction>
    <physiologicalReaction direction="left-to-right" evidence="5">
        <dbReference type="Rhea" id="RHEA:29860"/>
    </physiologicalReaction>
</comment>
<comment type="catalytic activity">
    <reaction evidence="6">
        <text>S-methyl-5'-thioadenosine + H2O = 5-(methylsulfanyl)-D-ribose + adenine</text>
        <dbReference type="Rhea" id="RHEA:13617"/>
        <dbReference type="ChEBI" id="CHEBI:15377"/>
        <dbReference type="ChEBI" id="CHEBI:16708"/>
        <dbReference type="ChEBI" id="CHEBI:17509"/>
        <dbReference type="ChEBI" id="CHEBI:78440"/>
        <dbReference type="EC" id="3.2.2.9"/>
    </reaction>
</comment>
<reference evidence="8" key="1">
    <citation type="submission" date="2024-06" db="EMBL/GenBank/DDBJ databases">
        <title>Complete genome of Salinicola endophyticus HNIBRBA4755.</title>
        <authorList>
            <person name="Shin S.Y."/>
            <person name="Kang H."/>
            <person name="Song J."/>
        </authorList>
    </citation>
    <scope>NUCLEOTIDE SEQUENCE</scope>
    <source>
        <strain evidence="8">HNIBRBA4755</strain>
    </source>
</reference>
<dbReference type="NCBIfam" id="TIGR01704">
    <property type="entry name" value="MTA_SAH-Nsdase"/>
    <property type="match status" value="1"/>
</dbReference>
<name>A0AB74U8S7_9GAMM</name>
<evidence type="ECO:0000256" key="3">
    <source>
        <dbReference type="ARBA" id="ARBA00022801"/>
    </source>
</evidence>
<organism evidence="8">
    <name type="scientific">Salinicola endophyticus</name>
    <dbReference type="NCBI Taxonomy" id="1949083"/>
    <lineage>
        <taxon>Bacteria</taxon>
        <taxon>Pseudomonadati</taxon>
        <taxon>Pseudomonadota</taxon>
        <taxon>Gammaproteobacteria</taxon>
        <taxon>Oceanospirillales</taxon>
        <taxon>Halomonadaceae</taxon>
        <taxon>Salinicola</taxon>
    </lineage>
</organism>
<evidence type="ECO:0000256" key="2">
    <source>
        <dbReference type="ARBA" id="ARBA00022605"/>
    </source>
</evidence>
<dbReference type="GO" id="GO:0005829">
    <property type="term" value="C:cytosol"/>
    <property type="evidence" value="ECO:0007669"/>
    <property type="project" value="TreeGrafter"/>
</dbReference>
<comment type="function">
    <text evidence="6">Catalyzes the irreversible cleavage of the glycosidic bond in both 5'-methylthioadenosine (MTA) and S-adenosylhomocysteine (SAH/AdoHcy) to adenine and the corresponding thioribose, 5'-methylthioribose and S-ribosylhomocysteine, respectively. Also cleaves 5'-deoxyadenosine, a toxic by-product of radical S-adenosylmethionine (SAM) enzymes, into 5-deoxyribose and adenine.</text>
</comment>
<keyword evidence="3 6" id="KW-0378">Hydrolase</keyword>
<feature type="binding site" evidence="6">
    <location>
        <begin position="175"/>
        <end position="176"/>
    </location>
    <ligand>
        <name>substrate</name>
    </ligand>
</feature>
<evidence type="ECO:0000256" key="1">
    <source>
        <dbReference type="ARBA" id="ARBA00004945"/>
    </source>
</evidence>
<evidence type="ECO:0000313" key="8">
    <source>
        <dbReference type="EMBL" id="XCJ77909.1"/>
    </source>
</evidence>
<accession>A0AB74U8S7</accession>